<evidence type="ECO:0000256" key="2">
    <source>
        <dbReference type="PROSITE-ProRule" id="PRU00708"/>
    </source>
</evidence>
<dbReference type="Proteomes" id="UP000444721">
    <property type="component" value="Unassembled WGS sequence"/>
</dbReference>
<reference evidence="4 5" key="1">
    <citation type="journal article" date="2019" name="Sci. Rep.">
        <title>Nanopore sequencing improves the draft genome of the human pathogenic amoeba Naegleria fowleri.</title>
        <authorList>
            <person name="Liechti N."/>
            <person name="Schurch N."/>
            <person name="Bruggmann R."/>
            <person name="Wittwer M."/>
        </authorList>
    </citation>
    <scope>NUCLEOTIDE SEQUENCE [LARGE SCALE GENOMIC DNA]</scope>
    <source>
        <strain evidence="4 5">ATCC 30894</strain>
    </source>
</reference>
<dbReference type="VEuPathDB" id="AmoebaDB:NfTy_013240"/>
<evidence type="ECO:0008006" key="6">
    <source>
        <dbReference type="Google" id="ProtNLM"/>
    </source>
</evidence>
<feature type="compositionally biased region" description="Basic and acidic residues" evidence="3">
    <location>
        <begin position="14"/>
        <end position="33"/>
    </location>
</feature>
<dbReference type="GeneID" id="68117799"/>
<dbReference type="InterPro" id="IPR011990">
    <property type="entry name" value="TPR-like_helical_dom_sf"/>
</dbReference>
<dbReference type="OrthoDB" id="185373at2759"/>
<gene>
    <name evidence="4" type="ORF">FDP41_010584</name>
</gene>
<feature type="compositionally biased region" description="Polar residues" evidence="3">
    <location>
        <begin position="1"/>
        <end position="13"/>
    </location>
</feature>
<dbReference type="PROSITE" id="PS51375">
    <property type="entry name" value="PPR"/>
    <property type="match status" value="3"/>
</dbReference>
<dbReference type="InterPro" id="IPR002885">
    <property type="entry name" value="PPR_rpt"/>
</dbReference>
<feature type="region of interest" description="Disordered" evidence="3">
    <location>
        <begin position="1"/>
        <end position="33"/>
    </location>
</feature>
<feature type="repeat" description="PPR" evidence="2">
    <location>
        <begin position="381"/>
        <end position="415"/>
    </location>
</feature>
<dbReference type="VEuPathDB" id="AmoebaDB:NF0117920"/>
<dbReference type="PANTHER" id="PTHR47942">
    <property type="entry name" value="TETRATRICOPEPTIDE REPEAT (TPR)-LIKE SUPERFAMILY PROTEIN-RELATED"/>
    <property type="match status" value="1"/>
</dbReference>
<evidence type="ECO:0000256" key="1">
    <source>
        <dbReference type="ARBA" id="ARBA00022737"/>
    </source>
</evidence>
<dbReference type="PANTHER" id="PTHR47942:SF63">
    <property type="entry name" value="PENTATRICOPEPTIDE REPEAT-CONTAINING PROTEIN"/>
    <property type="match status" value="1"/>
</dbReference>
<evidence type="ECO:0000313" key="4">
    <source>
        <dbReference type="EMBL" id="KAF0983519.1"/>
    </source>
</evidence>
<proteinExistence type="predicted"/>
<dbReference type="InterPro" id="IPR051222">
    <property type="entry name" value="PPR/CCM1_RNA-binding"/>
</dbReference>
<sequence>MASSEYPNLSSLDNQHDKSKIENSHDNTNKGEGARSVNIIEKLLASKNQQELNNNLLILCNQSDISEERLTAVLNQNNIIQKFGPSSLLILMQFYAKKGNAPKVKELFQLITNPDDEMKKTLIHLLALAGSSLKSKSTTQGALHPKTASNLMKSIPSNLQVAHKRSISELKEVEDALKKKKDCVSYTHSVVIDAMALRGNMSQAEKYFQDIQHVNTEVLNSMMDGWIRMLKISESKDGAPLSLVKERVKYYFNLFDLYKVDRNSRTYTYLVKCQFLELQNDGKFETVDSIVESIERMVSKDRIVPDAYFMSTFISRLATISPPARAKIRKLYYAYKHNLSKTPQSDTTKLSLLQILADAKCIPEALSLFEKVKNNSSSPQRPQYYDTMIEMFLESGDFEPAFVLFEEMARKKIPRSENTYLPLISHFSKLSDHKAVTKFYDSMVREGIKPNEEILGHAITSLMYTKSKEEALKIVQHADSENKITSTNCALFIRAYGYLGELEKAENVFNKFKDTKELRVYNEMLYTYVWLLCVEDAITLYLNFPMRGDIFTHETLIEGLGMVREYDAILEIHKIMLQLDIVPSYKYYEQLVTILTKEPPSENVKQFLHNLPSEMARFKIENFEQLLLNILF</sequence>
<dbReference type="NCBIfam" id="TIGR00756">
    <property type="entry name" value="PPR"/>
    <property type="match status" value="1"/>
</dbReference>
<dbReference type="EMBL" id="VFQX01000006">
    <property type="protein sequence ID" value="KAF0983519.1"/>
    <property type="molecule type" value="Genomic_DNA"/>
</dbReference>
<name>A0A6A5CDZ6_NAEFO</name>
<dbReference type="RefSeq" id="XP_044568232.1">
    <property type="nucleotide sequence ID" value="XM_044700898.1"/>
</dbReference>
<dbReference type="VEuPathDB" id="AmoebaDB:FDP41_010584"/>
<feature type="repeat" description="PPR" evidence="2">
    <location>
        <begin position="549"/>
        <end position="583"/>
    </location>
</feature>
<dbReference type="OMA" id="IQHVNTE"/>
<dbReference type="Gene3D" id="1.25.40.10">
    <property type="entry name" value="Tetratricopeptide repeat domain"/>
    <property type="match status" value="3"/>
</dbReference>
<accession>A0A6A5CDZ6</accession>
<evidence type="ECO:0000313" key="5">
    <source>
        <dbReference type="Proteomes" id="UP000444721"/>
    </source>
</evidence>
<feature type="repeat" description="PPR" evidence="2">
    <location>
        <begin position="416"/>
        <end position="450"/>
    </location>
</feature>
<comment type="caution">
    <text evidence="4">The sequence shown here is derived from an EMBL/GenBank/DDBJ whole genome shotgun (WGS) entry which is preliminary data.</text>
</comment>
<dbReference type="AlphaFoldDB" id="A0A6A5CDZ6"/>
<keyword evidence="5" id="KW-1185">Reference proteome</keyword>
<evidence type="ECO:0000256" key="3">
    <source>
        <dbReference type="SAM" id="MobiDB-lite"/>
    </source>
</evidence>
<organism evidence="4 5">
    <name type="scientific">Naegleria fowleri</name>
    <name type="common">Brain eating amoeba</name>
    <dbReference type="NCBI Taxonomy" id="5763"/>
    <lineage>
        <taxon>Eukaryota</taxon>
        <taxon>Discoba</taxon>
        <taxon>Heterolobosea</taxon>
        <taxon>Tetramitia</taxon>
        <taxon>Eutetramitia</taxon>
        <taxon>Vahlkampfiidae</taxon>
        <taxon>Naegleria</taxon>
    </lineage>
</organism>
<dbReference type="Pfam" id="PF01535">
    <property type="entry name" value="PPR"/>
    <property type="match status" value="2"/>
</dbReference>
<keyword evidence="1" id="KW-0677">Repeat</keyword>
<protein>
    <recommendedName>
        <fullName evidence="6">Pentacotripeptide-repeat region of PRORP domain-containing protein</fullName>
    </recommendedName>
</protein>